<gene>
    <name evidence="1" type="ORF">FBZ92_12754</name>
</gene>
<name>A0A560HQU9_9PROT</name>
<dbReference type="Proteomes" id="UP000318050">
    <property type="component" value="Unassembled WGS sequence"/>
</dbReference>
<evidence type="ECO:0000313" key="2">
    <source>
        <dbReference type="Proteomes" id="UP000318050"/>
    </source>
</evidence>
<protein>
    <submittedName>
        <fullName evidence="1">Prepilin-type N-terminal cleavage/methylation domain-containing protein</fullName>
    </submittedName>
</protein>
<reference evidence="1 2" key="1">
    <citation type="submission" date="2019-06" db="EMBL/GenBank/DDBJ databases">
        <title>Genomic Encyclopedia of Type Strains, Phase IV (KMG-V): Genome sequencing to study the core and pangenomes of soil and plant-associated prokaryotes.</title>
        <authorList>
            <person name="Whitman W."/>
        </authorList>
    </citation>
    <scope>NUCLEOTIDE SEQUENCE [LARGE SCALE GENOMIC DNA]</scope>
    <source>
        <strain evidence="1 2">BR 11140</strain>
    </source>
</reference>
<evidence type="ECO:0000313" key="1">
    <source>
        <dbReference type="EMBL" id="TWB48952.1"/>
    </source>
</evidence>
<dbReference type="OrthoDB" id="9794345at2"/>
<dbReference type="PROSITE" id="PS00409">
    <property type="entry name" value="PROKAR_NTER_METHYL"/>
    <property type="match status" value="1"/>
</dbReference>
<dbReference type="Pfam" id="PF07963">
    <property type="entry name" value="N_methyl"/>
    <property type="match status" value="1"/>
</dbReference>
<organism evidence="1 2">
    <name type="scientific">Nitrospirillum amazonense</name>
    <dbReference type="NCBI Taxonomy" id="28077"/>
    <lineage>
        <taxon>Bacteria</taxon>
        <taxon>Pseudomonadati</taxon>
        <taxon>Pseudomonadota</taxon>
        <taxon>Alphaproteobacteria</taxon>
        <taxon>Rhodospirillales</taxon>
        <taxon>Azospirillaceae</taxon>
        <taxon>Nitrospirillum</taxon>
    </lineage>
</organism>
<dbReference type="AlphaFoldDB" id="A0A560HQU9"/>
<dbReference type="InterPro" id="IPR012902">
    <property type="entry name" value="N_methyl_site"/>
</dbReference>
<proteinExistence type="predicted"/>
<dbReference type="EMBL" id="VITT01000027">
    <property type="protein sequence ID" value="TWB48952.1"/>
    <property type="molecule type" value="Genomic_DNA"/>
</dbReference>
<dbReference type="InterPro" id="IPR045584">
    <property type="entry name" value="Pilin-like"/>
</dbReference>
<sequence>MTGSRGFTLLEMLVALTIFGLVTAMLAHNTWSGVWAARQAWTEASALRLAQSMAAAGNALPAGTTATSDPVIRSLPFRLKSSRSEGSGVTYRVEVSDAKDQVLATSTVRVPAEGMP</sequence>
<dbReference type="NCBIfam" id="TIGR02532">
    <property type="entry name" value="IV_pilin_GFxxxE"/>
    <property type="match status" value="1"/>
</dbReference>
<accession>A0A560HQU9</accession>
<dbReference type="SUPFAM" id="SSF54523">
    <property type="entry name" value="Pili subunits"/>
    <property type="match status" value="1"/>
</dbReference>
<comment type="caution">
    <text evidence="1">The sequence shown here is derived from an EMBL/GenBank/DDBJ whole genome shotgun (WGS) entry which is preliminary data.</text>
</comment>